<comment type="caution">
    <text evidence="1">The sequence shown here is derived from an EMBL/GenBank/DDBJ whole genome shotgun (WGS) entry which is preliminary data.</text>
</comment>
<protein>
    <recommendedName>
        <fullName evidence="4">SMI1/KNR4 family protein</fullName>
    </recommendedName>
</protein>
<accession>A0AAI9HY82</accession>
<evidence type="ECO:0000313" key="2">
    <source>
        <dbReference type="EMBL" id="MER5076783.1"/>
    </source>
</evidence>
<reference evidence="1" key="2">
    <citation type="submission" date="2024-02" db="EMBL/GenBank/DDBJ databases">
        <authorList>
            <consortium name="Clinical and Environmental Microbiology Branch: Whole genome sequencing antimicrobial resistance pathogens in the healthcare setting"/>
        </authorList>
    </citation>
    <scope>NUCLEOTIDE SEQUENCE</scope>
    <source>
        <strain evidence="1">2020GO-00142</strain>
    </source>
</reference>
<dbReference type="SUPFAM" id="SSF160631">
    <property type="entry name" value="SMI1/KNR4-like"/>
    <property type="match status" value="1"/>
</dbReference>
<evidence type="ECO:0000313" key="3">
    <source>
        <dbReference type="Proteomes" id="UP001495779"/>
    </source>
</evidence>
<gene>
    <name evidence="1" type="ORF">JRA39_001341</name>
    <name evidence="2" type="ORF">KDV35_07915</name>
</gene>
<sequence length="174" mass="20446">MTSTALIEYLHSVYPELPINASYMRGYSVDEIKKIERLYDIEVKGQLYDFLATIGRCSGGLFGDDPLIFYRNGQTVRGTVLYQDALRYELPSAQRYDLMKQKPFFISVESYTQYFFVLTTSDNPNVVYQYDENEETIEATHWELKNYLRHIVNVYTRNYDVKASFDQYGELIIV</sequence>
<proteinExistence type="predicted"/>
<dbReference type="EMBL" id="AAZDVE040000007">
    <property type="protein sequence ID" value="EMP9432321.1"/>
    <property type="molecule type" value="Genomic_DNA"/>
</dbReference>
<reference evidence="2 3" key="1">
    <citation type="submission" date="2021-04" db="EMBL/GenBank/DDBJ databases">
        <title>Determining the burden of carbapenem-resistant Enterobacterales from a tertiary public heath setting in Bangladesh: a clinical, epidemiological, and molecular study.</title>
        <authorList>
            <person name="Farzana R."/>
            <person name="Walsh T.R."/>
        </authorList>
    </citation>
    <scope>NUCLEOTIDE SEQUENCE [LARGE SCALE GENOMIC DNA]</scope>
    <source>
        <strain evidence="2">Dmpro_s316</strain>
        <strain evidence="3">dmpro_s316</strain>
    </source>
</reference>
<organism evidence="1">
    <name type="scientific">Providencia stuartii</name>
    <dbReference type="NCBI Taxonomy" id="588"/>
    <lineage>
        <taxon>Bacteria</taxon>
        <taxon>Pseudomonadati</taxon>
        <taxon>Pseudomonadota</taxon>
        <taxon>Gammaproteobacteria</taxon>
        <taxon>Enterobacterales</taxon>
        <taxon>Morganellaceae</taxon>
        <taxon>Providencia</taxon>
    </lineage>
</organism>
<dbReference type="AlphaFoldDB" id="A0AAI9HY82"/>
<evidence type="ECO:0000313" key="1">
    <source>
        <dbReference type="EMBL" id="EMP9432321.1"/>
    </source>
</evidence>
<evidence type="ECO:0008006" key="4">
    <source>
        <dbReference type="Google" id="ProtNLM"/>
    </source>
</evidence>
<dbReference type="InterPro" id="IPR037883">
    <property type="entry name" value="Knr4/Smi1-like_sf"/>
</dbReference>
<dbReference type="Proteomes" id="UP001495779">
    <property type="component" value="Unassembled WGS sequence"/>
</dbReference>
<dbReference type="RefSeq" id="WP_250000268.1">
    <property type="nucleotide sequence ID" value="NZ_CP095443.1"/>
</dbReference>
<name>A0AAI9HY82_PROST</name>
<dbReference type="EMBL" id="JAGSRH010000009">
    <property type="protein sequence ID" value="MER5076783.1"/>
    <property type="molecule type" value="Genomic_DNA"/>
</dbReference>